<organism evidence="1 2">
    <name type="scientific">Dallia pectoralis</name>
    <name type="common">Alaska blackfish</name>
    <dbReference type="NCBI Taxonomy" id="75939"/>
    <lineage>
        <taxon>Eukaryota</taxon>
        <taxon>Metazoa</taxon>
        <taxon>Chordata</taxon>
        <taxon>Craniata</taxon>
        <taxon>Vertebrata</taxon>
        <taxon>Euteleostomi</taxon>
        <taxon>Actinopterygii</taxon>
        <taxon>Neopterygii</taxon>
        <taxon>Teleostei</taxon>
        <taxon>Protacanthopterygii</taxon>
        <taxon>Esociformes</taxon>
        <taxon>Umbridae</taxon>
        <taxon>Dallia</taxon>
    </lineage>
</organism>
<dbReference type="Proteomes" id="UP001157502">
    <property type="component" value="Chromosome 26"/>
</dbReference>
<sequence length="273" mass="31470">MWRMMLNWICIPLLVALITIGGFIVRTTQSTVLAIYGQPAVLSCSFPAYSDRPDPSLVVTWQRVEDSRVVHSFYYKTDQFETQSVDYRNRTGLFHSQLAHGNASLRLDRVGPQDQGRYLCTTSTSNGTGKVEVQVKYAAFYTEPRLTVLGYPSNITFLYETEGYPEPEVHWLDLDDRNLTQNLSVTQSAREPGLFSLRAQLVVLDERPVRYTFSLKNQVLQQVIERPLRYESSRENHSDCIRYHIALLFYFTPVTILLAVYLGYRYLRPSSTK</sequence>
<comment type="caution">
    <text evidence="1">The sequence shown here is derived from an EMBL/GenBank/DDBJ whole genome shotgun (WGS) entry which is preliminary data.</text>
</comment>
<name>A0ACC2FKG1_DALPE</name>
<evidence type="ECO:0000313" key="1">
    <source>
        <dbReference type="EMBL" id="KAJ7991841.1"/>
    </source>
</evidence>
<protein>
    <submittedName>
        <fullName evidence="1">Uncharacterized protein</fullName>
    </submittedName>
</protein>
<reference evidence="1" key="1">
    <citation type="submission" date="2021-05" db="EMBL/GenBank/DDBJ databases">
        <authorList>
            <person name="Pan Q."/>
            <person name="Jouanno E."/>
            <person name="Zahm M."/>
            <person name="Klopp C."/>
            <person name="Cabau C."/>
            <person name="Louis A."/>
            <person name="Berthelot C."/>
            <person name="Parey E."/>
            <person name="Roest Crollius H."/>
            <person name="Montfort J."/>
            <person name="Robinson-Rechavi M."/>
            <person name="Bouchez O."/>
            <person name="Lampietro C."/>
            <person name="Lopez Roques C."/>
            <person name="Donnadieu C."/>
            <person name="Postlethwait J."/>
            <person name="Bobe J."/>
            <person name="Dillon D."/>
            <person name="Chandos A."/>
            <person name="von Hippel F."/>
            <person name="Guiguen Y."/>
        </authorList>
    </citation>
    <scope>NUCLEOTIDE SEQUENCE</scope>
    <source>
        <strain evidence="1">YG-Jan2019</strain>
    </source>
</reference>
<accession>A0ACC2FKG1</accession>
<evidence type="ECO:0000313" key="2">
    <source>
        <dbReference type="Proteomes" id="UP001157502"/>
    </source>
</evidence>
<gene>
    <name evidence="1" type="ORF">DPEC_G00288050</name>
</gene>
<dbReference type="EMBL" id="CM055753">
    <property type="protein sequence ID" value="KAJ7991841.1"/>
    <property type="molecule type" value="Genomic_DNA"/>
</dbReference>
<proteinExistence type="predicted"/>
<keyword evidence="2" id="KW-1185">Reference proteome</keyword>